<keyword evidence="1" id="KW-0614">Plasmid</keyword>
<dbReference type="Proteomes" id="UP000035016">
    <property type="component" value="Plasmid pSLE1"/>
</dbReference>
<dbReference type="Gene3D" id="3.90.1690.10">
    <property type="entry name" value="phage-related protein like domain"/>
    <property type="match status" value="1"/>
</dbReference>
<geneLocation type="plasmid" evidence="1 2">
    <name>pSLE1</name>
</geneLocation>
<dbReference type="InterPro" id="IPR005564">
    <property type="entry name" value="Major_capsid_GpE"/>
</dbReference>
<evidence type="ECO:0000313" key="2">
    <source>
        <dbReference type="Proteomes" id="UP000035016"/>
    </source>
</evidence>
<protein>
    <submittedName>
        <fullName evidence="1">Sle1_123 protein</fullName>
    </submittedName>
</protein>
<dbReference type="PATRIC" id="fig|1437453.6.peg.7250"/>
<dbReference type="AlphaFoldDB" id="A0A0F7VL40"/>
<reference evidence="2" key="1">
    <citation type="submission" date="2015-02" db="EMBL/GenBank/DDBJ databases">
        <authorList>
            <person name="Gomez-Escribano P.J."/>
        </authorList>
    </citation>
    <scope>NUCLEOTIDE SEQUENCE [LARGE SCALE GENOMIC DNA]</scope>
    <source>
        <strain evidence="2">C34 (DSM 42122 / NRRL B-24963)</strain>
        <plasmid evidence="2">pSLE1</plasmid>
    </source>
</reference>
<organism evidence="1 2">
    <name type="scientific">Streptomyces leeuwenhoekii</name>
    <dbReference type="NCBI Taxonomy" id="1437453"/>
    <lineage>
        <taxon>Bacteria</taxon>
        <taxon>Bacillati</taxon>
        <taxon>Actinomycetota</taxon>
        <taxon>Actinomycetes</taxon>
        <taxon>Kitasatosporales</taxon>
        <taxon>Streptomycetaceae</taxon>
        <taxon>Streptomyces</taxon>
    </lineage>
</organism>
<dbReference type="Pfam" id="PF03864">
    <property type="entry name" value="Phage_cap_E"/>
    <property type="match status" value="1"/>
</dbReference>
<dbReference type="EMBL" id="LN831788">
    <property type="protein sequence ID" value="CQR59290.1"/>
    <property type="molecule type" value="Genomic_DNA"/>
</dbReference>
<accession>A0A0F7VL40</accession>
<sequence>MMLEALLRDITPTEIIAFARAVQTPADYALTLNVMPERQIQGVKFRTRRTSRRVNAAKYRAYDAQTPVASREVKRIETEGMLPPLGQKYLVGELETILLAARRGADASELVEALYDDVAAHVLSIRSRLELAAGDLLTDGKFTLANENGLTVEYDAQVPAANMPTAAVPWTDPTADAIADELAWLETLRASGAPMPEKVVTSYKARALLAANNAYRAAYYGSVNPSNTPTATLAPNEVDTVRARYNLPPIEIYDVQIPKDDGTMARPIPEDRWVMVPPNRQQWGETQFGITAESIELTTGDNPAIELAEAPGIIVTHGWKDDPVQVYTKGSAVAMPVLYVPDIHITAKVF</sequence>
<dbReference type="RefSeq" id="WP_047121312.1">
    <property type="nucleotide sequence ID" value="NZ_LN831788.1"/>
</dbReference>
<gene>
    <name evidence="1" type="ORF">sle1_123</name>
</gene>
<evidence type="ECO:0000313" key="1">
    <source>
        <dbReference type="EMBL" id="CQR59290.1"/>
    </source>
</evidence>
<dbReference type="KEGG" id="sle:sle1_123"/>
<dbReference type="InterPro" id="IPR053738">
    <property type="entry name" value="Lambda_capsid_assembly"/>
</dbReference>
<proteinExistence type="predicted"/>
<name>A0A0F7VL40_STRLW</name>